<dbReference type="Pfam" id="PF01371">
    <property type="entry name" value="Trp_repressor"/>
    <property type="match status" value="1"/>
</dbReference>
<dbReference type="InterPro" id="IPR010921">
    <property type="entry name" value="Trp_repressor/repl_initiator"/>
</dbReference>
<dbReference type="Gene3D" id="1.10.1270.10">
    <property type="entry name" value="TrpR-like"/>
    <property type="match status" value="1"/>
</dbReference>
<dbReference type="Proteomes" id="UP000176923">
    <property type="component" value="Unassembled WGS sequence"/>
</dbReference>
<sequence length="149" mass="17170">MSQVSKRFVSKPIQERLEILLGESFQCFHTAKEHLEFMNSLLTSTEKVMLSKRLAIAYLLSKGHTYRDINQILKVSNPTIRSVELLLRYKGNGLKSAIQKVQKIQTWKKFFDEIATATLSLYGYGKGNDWKSTKAFEIRQQRKTLSPLA</sequence>
<comment type="caution">
    <text evidence="1">The sequence shown here is derived from an EMBL/GenBank/DDBJ whole genome shotgun (WGS) entry which is preliminary data.</text>
</comment>
<dbReference type="AlphaFoldDB" id="A0A1F5ZNW4"/>
<dbReference type="InterPro" id="IPR038116">
    <property type="entry name" value="TrpR-like_sf"/>
</dbReference>
<gene>
    <name evidence="1" type="ORF">A3D77_00815</name>
</gene>
<evidence type="ECO:0000313" key="1">
    <source>
        <dbReference type="EMBL" id="OGG14035.1"/>
    </source>
</evidence>
<reference evidence="1 2" key="1">
    <citation type="journal article" date="2016" name="Nat. Commun.">
        <title>Thousands of microbial genomes shed light on interconnected biogeochemical processes in an aquifer system.</title>
        <authorList>
            <person name="Anantharaman K."/>
            <person name="Brown C.T."/>
            <person name="Hug L.A."/>
            <person name="Sharon I."/>
            <person name="Castelle C.J."/>
            <person name="Probst A.J."/>
            <person name="Thomas B.C."/>
            <person name="Singh A."/>
            <person name="Wilkins M.J."/>
            <person name="Karaoz U."/>
            <person name="Brodie E.L."/>
            <person name="Williams K.H."/>
            <person name="Hubbard S.S."/>
            <person name="Banfield J.F."/>
        </authorList>
    </citation>
    <scope>NUCLEOTIDE SEQUENCE [LARGE SCALE GENOMIC DNA]</scope>
</reference>
<organism evidence="1 2">
    <name type="scientific">Candidatus Gottesmanbacteria bacterium RIFCSPHIGHO2_02_FULL_39_11</name>
    <dbReference type="NCBI Taxonomy" id="1798382"/>
    <lineage>
        <taxon>Bacteria</taxon>
        <taxon>Candidatus Gottesmaniibacteriota</taxon>
    </lineage>
</organism>
<dbReference type="STRING" id="1798382.A3D77_00815"/>
<accession>A0A1F5ZNW4</accession>
<dbReference type="GO" id="GO:0003700">
    <property type="term" value="F:DNA-binding transcription factor activity"/>
    <property type="evidence" value="ECO:0007669"/>
    <property type="project" value="InterPro"/>
</dbReference>
<dbReference type="GO" id="GO:0043565">
    <property type="term" value="F:sequence-specific DNA binding"/>
    <property type="evidence" value="ECO:0007669"/>
    <property type="project" value="InterPro"/>
</dbReference>
<dbReference type="InterPro" id="IPR000831">
    <property type="entry name" value="Trp_repress"/>
</dbReference>
<dbReference type="SUPFAM" id="SSF48295">
    <property type="entry name" value="TrpR-like"/>
    <property type="match status" value="1"/>
</dbReference>
<evidence type="ECO:0000313" key="2">
    <source>
        <dbReference type="Proteomes" id="UP000176923"/>
    </source>
</evidence>
<dbReference type="EMBL" id="MFJL01000029">
    <property type="protein sequence ID" value="OGG14035.1"/>
    <property type="molecule type" value="Genomic_DNA"/>
</dbReference>
<proteinExistence type="predicted"/>
<protein>
    <submittedName>
        <fullName evidence="1">Uncharacterized protein</fullName>
    </submittedName>
</protein>
<name>A0A1F5ZNW4_9BACT</name>